<evidence type="ECO:0000256" key="2">
    <source>
        <dbReference type="ARBA" id="ARBA00022803"/>
    </source>
</evidence>
<dbReference type="InterPro" id="IPR011990">
    <property type="entry name" value="TPR-like_helical_dom_sf"/>
</dbReference>
<comment type="caution">
    <text evidence="5">The sequence shown here is derived from an EMBL/GenBank/DDBJ whole genome shotgun (WGS) entry which is preliminary data.</text>
</comment>
<sequence length="332" mass="36849">MKPAIVTKPQSNSTSSPGLEKSNTPTVSALEELPSRPSITKCICTESIQDASTSRIKCPLQDVEYMLNLPTDRPKLACIPSDSAIKSLPPFLLGEKVLLYVGMAVRTNDQTADRCVVTVFDHSKYAQDGTFSVQTDNGSIIHGISGLRLEPLGTKSCETSRYVDVFVHKMGHVGKGLNLRELSTCPPKQFEEQHLIRMVEQYSKLIRLNYETNRNMAVILSRRATLFAALGHFKESLDDTERAIQLEPRYTVAYYRKGYALCSLGRFADACVEFRKGLEFDSSCPRLRHALDITMNFLHEKPSTILSTAAFSSARDVLTPGPSNSSNDILHV</sequence>
<evidence type="ECO:0000313" key="5">
    <source>
        <dbReference type="EMBL" id="KAF0739681.1"/>
    </source>
</evidence>
<gene>
    <name evidence="5" type="ORF">Ae201684_004850</name>
</gene>
<keyword evidence="1" id="KW-0677">Repeat</keyword>
<reference evidence="5 6" key="1">
    <citation type="submission" date="2019-07" db="EMBL/GenBank/DDBJ databases">
        <title>Genomics analysis of Aphanomyces spp. identifies a new class of oomycete effector associated with host adaptation.</title>
        <authorList>
            <person name="Gaulin E."/>
        </authorList>
    </citation>
    <scope>NUCLEOTIDE SEQUENCE [LARGE SCALE GENOMIC DNA]</scope>
    <source>
        <strain evidence="5 6">ATCC 201684</strain>
    </source>
</reference>
<dbReference type="PROSITE" id="PS50005">
    <property type="entry name" value="TPR"/>
    <property type="match status" value="1"/>
</dbReference>
<dbReference type="PANTHER" id="PTHR22904">
    <property type="entry name" value="TPR REPEAT CONTAINING PROTEIN"/>
    <property type="match status" value="1"/>
</dbReference>
<dbReference type="AlphaFoldDB" id="A0A6G0XHW7"/>
<keyword evidence="6" id="KW-1185">Reference proteome</keyword>
<feature type="repeat" description="TPR" evidence="3">
    <location>
        <begin position="217"/>
        <end position="250"/>
    </location>
</feature>
<feature type="region of interest" description="Disordered" evidence="4">
    <location>
        <begin position="1"/>
        <end position="28"/>
    </location>
</feature>
<name>A0A6G0XHW7_9STRA</name>
<dbReference type="VEuPathDB" id="FungiDB:AeMF1_009055"/>
<dbReference type="EMBL" id="VJMJ01000063">
    <property type="protein sequence ID" value="KAF0739681.1"/>
    <property type="molecule type" value="Genomic_DNA"/>
</dbReference>
<evidence type="ECO:0000313" key="6">
    <source>
        <dbReference type="Proteomes" id="UP000481153"/>
    </source>
</evidence>
<dbReference type="Proteomes" id="UP000481153">
    <property type="component" value="Unassembled WGS sequence"/>
</dbReference>
<dbReference type="Gene3D" id="1.25.40.10">
    <property type="entry name" value="Tetratricopeptide repeat domain"/>
    <property type="match status" value="1"/>
</dbReference>
<dbReference type="PANTHER" id="PTHR22904:SF523">
    <property type="entry name" value="STRESS-INDUCED-PHOSPHOPROTEIN 1"/>
    <property type="match status" value="1"/>
</dbReference>
<evidence type="ECO:0000256" key="3">
    <source>
        <dbReference type="PROSITE-ProRule" id="PRU00339"/>
    </source>
</evidence>
<proteinExistence type="predicted"/>
<organism evidence="5 6">
    <name type="scientific">Aphanomyces euteiches</name>
    <dbReference type="NCBI Taxonomy" id="100861"/>
    <lineage>
        <taxon>Eukaryota</taxon>
        <taxon>Sar</taxon>
        <taxon>Stramenopiles</taxon>
        <taxon>Oomycota</taxon>
        <taxon>Saprolegniomycetes</taxon>
        <taxon>Saprolegniales</taxon>
        <taxon>Verrucalvaceae</taxon>
        <taxon>Aphanomyces</taxon>
    </lineage>
</organism>
<protein>
    <submittedName>
        <fullName evidence="5">Uncharacterized protein</fullName>
    </submittedName>
</protein>
<dbReference type="SUPFAM" id="SSF48452">
    <property type="entry name" value="TPR-like"/>
    <property type="match status" value="1"/>
</dbReference>
<evidence type="ECO:0000256" key="1">
    <source>
        <dbReference type="ARBA" id="ARBA00022737"/>
    </source>
</evidence>
<evidence type="ECO:0000256" key="4">
    <source>
        <dbReference type="SAM" id="MobiDB-lite"/>
    </source>
</evidence>
<feature type="compositionally biased region" description="Polar residues" evidence="4">
    <location>
        <begin position="8"/>
        <end position="27"/>
    </location>
</feature>
<dbReference type="SMART" id="SM00028">
    <property type="entry name" value="TPR"/>
    <property type="match status" value="2"/>
</dbReference>
<accession>A0A6G0XHW7</accession>
<dbReference type="GO" id="GO:0051879">
    <property type="term" value="F:Hsp90 protein binding"/>
    <property type="evidence" value="ECO:0007669"/>
    <property type="project" value="TreeGrafter"/>
</dbReference>
<keyword evidence="2 3" id="KW-0802">TPR repeat</keyword>
<dbReference type="InterPro" id="IPR019734">
    <property type="entry name" value="TPR_rpt"/>
</dbReference>